<protein>
    <submittedName>
        <fullName evidence="4">Spore germination protein</fullName>
    </submittedName>
</protein>
<dbReference type="AlphaFoldDB" id="A0A8J6PDF0"/>
<evidence type="ECO:0000256" key="3">
    <source>
        <dbReference type="SAM" id="Phobius"/>
    </source>
</evidence>
<evidence type="ECO:0000256" key="2">
    <source>
        <dbReference type="ARBA" id="ARBA00023136"/>
    </source>
</evidence>
<sequence>MQERLKGTSDFNVRELEIGGVKVNIFTNEGMTNIQTVNDSLIRLTESFKERDDATGEEIYQFIETKMLFAAEMKDIYTFEDLFKMMMSGFLIVLIDGVDHAISMGAQGFQFRSISEPSGEINIRGSREGFTEPIKINMSMIRRRVKSEALHFEMLKVGNTGQTDVCLAYLDDVASPKLLKNIKYQLSKIDFSLILNSGYIQPFLESVQGSFFSDVGYTERPDTVCAKIYEGRVAVLVDGTPFALIVPYLFSENFQSIDDYNHKPYYATAVRFLKYISFAVTILLPGLYVAIGTFHPELFPPALLFNIVSSQETTPFPMVIEALVIHFIYEVMREAGLRLPRPVGHAISIVGSLVIGDAAVTAGLIGSPMVMVVALTAISSFVVPSLQEPAAVLKFGFIIIGGTMGLYGIALGAAVVLVNASALTAFGVPYLSPIAPFSLYAMRDTFVRSGIKTLQKKDNQVDELNGIHIGRQD</sequence>
<feature type="transmembrane region" description="Helical" evidence="3">
    <location>
        <begin position="395"/>
        <end position="417"/>
    </location>
</feature>
<feature type="transmembrane region" description="Helical" evidence="3">
    <location>
        <begin position="365"/>
        <end position="383"/>
    </location>
</feature>
<evidence type="ECO:0000256" key="1">
    <source>
        <dbReference type="ARBA" id="ARBA00005278"/>
    </source>
</evidence>
<comment type="caution">
    <text evidence="4">The sequence shown here is derived from an EMBL/GenBank/DDBJ whole genome shotgun (WGS) entry which is preliminary data.</text>
</comment>
<dbReference type="GO" id="GO:0016020">
    <property type="term" value="C:membrane"/>
    <property type="evidence" value="ECO:0007669"/>
    <property type="project" value="InterPro"/>
</dbReference>
<feature type="transmembrane region" description="Helical" evidence="3">
    <location>
        <begin position="423"/>
        <end position="442"/>
    </location>
</feature>
<evidence type="ECO:0000313" key="5">
    <source>
        <dbReference type="Proteomes" id="UP000632659"/>
    </source>
</evidence>
<organism evidence="4 5">
    <name type="scientific">Massiliimalia timonensis</name>
    <dbReference type="NCBI Taxonomy" id="1987501"/>
    <lineage>
        <taxon>Bacteria</taxon>
        <taxon>Bacillati</taxon>
        <taxon>Bacillota</taxon>
        <taxon>Clostridia</taxon>
        <taxon>Eubacteriales</taxon>
        <taxon>Oscillospiraceae</taxon>
        <taxon>Massiliimalia</taxon>
    </lineage>
</organism>
<accession>A0A8J6PDF0</accession>
<reference evidence="4" key="1">
    <citation type="submission" date="2020-08" db="EMBL/GenBank/DDBJ databases">
        <title>Genome public.</title>
        <authorList>
            <person name="Liu C."/>
            <person name="Sun Q."/>
        </authorList>
    </citation>
    <scope>NUCLEOTIDE SEQUENCE</scope>
    <source>
        <strain evidence="4">NSJ-15</strain>
    </source>
</reference>
<comment type="similarity">
    <text evidence="1">Belongs to the GerABKA family.</text>
</comment>
<dbReference type="InterPro" id="IPR004995">
    <property type="entry name" value="Spore_Ger"/>
</dbReference>
<dbReference type="InterPro" id="IPR050768">
    <property type="entry name" value="UPF0353/GerABKA_families"/>
</dbReference>
<name>A0A8J6PDF0_9FIRM</name>
<evidence type="ECO:0000313" key="4">
    <source>
        <dbReference type="EMBL" id="MBC8610157.1"/>
    </source>
</evidence>
<dbReference type="Proteomes" id="UP000632659">
    <property type="component" value="Unassembled WGS sequence"/>
</dbReference>
<dbReference type="Pfam" id="PF03323">
    <property type="entry name" value="GerA"/>
    <property type="match status" value="1"/>
</dbReference>
<keyword evidence="3" id="KW-0812">Transmembrane</keyword>
<dbReference type="PANTHER" id="PTHR22550:SF5">
    <property type="entry name" value="LEUCINE ZIPPER PROTEIN 4"/>
    <property type="match status" value="1"/>
</dbReference>
<dbReference type="EMBL" id="JACRTL010000001">
    <property type="protein sequence ID" value="MBC8610157.1"/>
    <property type="molecule type" value="Genomic_DNA"/>
</dbReference>
<dbReference type="OrthoDB" id="9772630at2"/>
<gene>
    <name evidence="4" type="ORF">H8702_03330</name>
</gene>
<dbReference type="GO" id="GO:0009847">
    <property type="term" value="P:spore germination"/>
    <property type="evidence" value="ECO:0007669"/>
    <property type="project" value="InterPro"/>
</dbReference>
<proteinExistence type="inferred from homology"/>
<keyword evidence="5" id="KW-1185">Reference proteome</keyword>
<keyword evidence="2 3" id="KW-0472">Membrane</keyword>
<dbReference type="PANTHER" id="PTHR22550">
    <property type="entry name" value="SPORE GERMINATION PROTEIN"/>
    <property type="match status" value="1"/>
</dbReference>
<keyword evidence="3" id="KW-1133">Transmembrane helix</keyword>
<feature type="transmembrane region" description="Helical" evidence="3">
    <location>
        <begin position="272"/>
        <end position="294"/>
    </location>
</feature>
<dbReference type="PIRSF" id="PIRSF005690">
    <property type="entry name" value="GerBA"/>
    <property type="match status" value="1"/>
</dbReference>